<accession>A0AC35U8Y8</accession>
<dbReference type="WBParaSite" id="RSKR_0000859925.1">
    <property type="protein sequence ID" value="RSKR_0000859925.1"/>
    <property type="gene ID" value="RSKR_0000859925"/>
</dbReference>
<proteinExistence type="predicted"/>
<protein>
    <submittedName>
        <fullName evidence="2">Protein wntless-like protein</fullName>
    </submittedName>
</protein>
<name>A0AC35U8Y8_9BILA</name>
<sequence length="546" mass="63343">MGAVIEELSNRKLFYILALFGIIQTSFFLFGALFSPEPTSFMNYLMTTCSDSNPDVPSWHQIRPNGCKKIDQLKGYTPLTENVRDIVFVAQMPHERDNIKIMYSPWFQFMLGMLDFTIAYNENHLLDPEIEIQLEVRMGYKSIEDTNGQWIEYHNLNITRTLKCSIDEHKKVNGEHYNCEPIDLFELSATIHPFYLLNIRFPRSDKACNLNALAPNCKLPLFEELTATEIHQNGGFTQIWLWLKCIVFPFMGYANYWYTQRINYLNRSKYLVEKAIQALGISMLILDIPIEILTFITKWPILLFIGDFRQGLFYVVLFVFWLIFAGEHLFENGAGNTLRNYWINLTLIGTASFGFLIYEMAERGLQLWNPFHSIWATKNGSWWAHVLLTISSIATILYLIFLTYKVVLVWATVKRKREAQLYSSNPARKLKVESIIFRFKFLMVFTIVCAFVTIATYFLKQIGEIILHEDHTDGETAYETSWTTGFLTFAFGMWNLYVLLLLAMYAPSHKYYGEASILMSDITHSMDNFNGGQNGALITLLKDSNE</sequence>
<organism evidence="1 2">
    <name type="scientific">Rhabditophanes sp. KR3021</name>
    <dbReference type="NCBI Taxonomy" id="114890"/>
    <lineage>
        <taxon>Eukaryota</taxon>
        <taxon>Metazoa</taxon>
        <taxon>Ecdysozoa</taxon>
        <taxon>Nematoda</taxon>
        <taxon>Chromadorea</taxon>
        <taxon>Rhabditida</taxon>
        <taxon>Tylenchina</taxon>
        <taxon>Panagrolaimomorpha</taxon>
        <taxon>Strongyloidoidea</taxon>
        <taxon>Alloionematidae</taxon>
        <taxon>Rhabditophanes</taxon>
    </lineage>
</organism>
<dbReference type="Proteomes" id="UP000095286">
    <property type="component" value="Unplaced"/>
</dbReference>
<reference evidence="2" key="1">
    <citation type="submission" date="2016-11" db="UniProtKB">
        <authorList>
            <consortium name="WormBaseParasite"/>
        </authorList>
    </citation>
    <scope>IDENTIFICATION</scope>
    <source>
        <strain evidence="2">KR3021</strain>
    </source>
</reference>
<evidence type="ECO:0000313" key="1">
    <source>
        <dbReference type="Proteomes" id="UP000095286"/>
    </source>
</evidence>
<evidence type="ECO:0000313" key="2">
    <source>
        <dbReference type="WBParaSite" id="RSKR_0000859925.1"/>
    </source>
</evidence>